<feature type="domain" description="FAS1" evidence="2">
    <location>
        <begin position="169"/>
        <end position="315"/>
    </location>
</feature>
<dbReference type="PANTHER" id="PTHR10900">
    <property type="entry name" value="PERIOSTIN-RELATED"/>
    <property type="match status" value="1"/>
</dbReference>
<dbReference type="InterPro" id="IPR000782">
    <property type="entry name" value="FAS1_domain"/>
</dbReference>
<dbReference type="PANTHER" id="PTHR10900:SF77">
    <property type="entry name" value="FI19380P1"/>
    <property type="match status" value="1"/>
</dbReference>
<dbReference type="Gene3D" id="2.30.180.10">
    <property type="entry name" value="FAS1 domain"/>
    <property type="match status" value="2"/>
</dbReference>
<dbReference type="PROSITE" id="PS50213">
    <property type="entry name" value="FAS1"/>
    <property type="match status" value="2"/>
</dbReference>
<dbReference type="Proteomes" id="UP001597469">
    <property type="component" value="Unassembled WGS sequence"/>
</dbReference>
<name>A0ABW5M4C9_9BACT</name>
<proteinExistence type="predicted"/>
<dbReference type="Pfam" id="PF02469">
    <property type="entry name" value="Fasciclin"/>
    <property type="match status" value="2"/>
</dbReference>
<evidence type="ECO:0000256" key="1">
    <source>
        <dbReference type="SAM" id="SignalP"/>
    </source>
</evidence>
<gene>
    <name evidence="3" type="ORF">ACFSUS_12915</name>
</gene>
<reference evidence="4" key="1">
    <citation type="journal article" date="2019" name="Int. J. Syst. Evol. Microbiol.">
        <title>The Global Catalogue of Microorganisms (GCM) 10K type strain sequencing project: providing services to taxonomists for standard genome sequencing and annotation.</title>
        <authorList>
            <consortium name="The Broad Institute Genomics Platform"/>
            <consortium name="The Broad Institute Genome Sequencing Center for Infectious Disease"/>
            <person name="Wu L."/>
            <person name="Ma J."/>
        </authorList>
    </citation>
    <scope>NUCLEOTIDE SEQUENCE [LARGE SCALE GENOMIC DNA]</scope>
    <source>
        <strain evidence="4">KCTC 42805</strain>
    </source>
</reference>
<protein>
    <submittedName>
        <fullName evidence="3">Fasciclin domain-containing protein</fullName>
    </submittedName>
</protein>
<evidence type="ECO:0000259" key="2">
    <source>
        <dbReference type="PROSITE" id="PS50213"/>
    </source>
</evidence>
<organism evidence="3 4">
    <name type="scientific">Spirosoma soli</name>
    <dbReference type="NCBI Taxonomy" id="1770529"/>
    <lineage>
        <taxon>Bacteria</taxon>
        <taxon>Pseudomonadati</taxon>
        <taxon>Bacteroidota</taxon>
        <taxon>Cytophagia</taxon>
        <taxon>Cytophagales</taxon>
        <taxon>Cytophagaceae</taxon>
        <taxon>Spirosoma</taxon>
    </lineage>
</organism>
<feature type="chain" id="PRO_5046558903" evidence="1">
    <location>
        <begin position="30"/>
        <end position="317"/>
    </location>
</feature>
<comment type="caution">
    <text evidence="3">The sequence shown here is derived from an EMBL/GenBank/DDBJ whole genome shotgun (WGS) entry which is preliminary data.</text>
</comment>
<dbReference type="InterPro" id="IPR050904">
    <property type="entry name" value="Adhesion/Biosynth-related"/>
</dbReference>
<keyword evidence="4" id="KW-1185">Reference proteome</keyword>
<dbReference type="PROSITE" id="PS51257">
    <property type="entry name" value="PROKAR_LIPOPROTEIN"/>
    <property type="match status" value="1"/>
</dbReference>
<dbReference type="RefSeq" id="WP_381523183.1">
    <property type="nucleotide sequence ID" value="NZ_JBHULN010000007.1"/>
</dbReference>
<dbReference type="SMART" id="SM00554">
    <property type="entry name" value="FAS1"/>
    <property type="match status" value="2"/>
</dbReference>
<dbReference type="SUPFAM" id="SSF82153">
    <property type="entry name" value="FAS1 domain"/>
    <property type="match status" value="2"/>
</dbReference>
<evidence type="ECO:0000313" key="4">
    <source>
        <dbReference type="Proteomes" id="UP001597469"/>
    </source>
</evidence>
<feature type="domain" description="FAS1" evidence="2">
    <location>
        <begin position="35"/>
        <end position="165"/>
    </location>
</feature>
<dbReference type="EMBL" id="JBHULN010000007">
    <property type="protein sequence ID" value="MFD2571539.1"/>
    <property type="molecule type" value="Genomic_DNA"/>
</dbReference>
<sequence>MNKPLLSRTHRAFVFVLLLIAGLSCQTNDDTVAIPKTIADQILEDNQFSLLRAAVTYAEVGDALKGANLTLFAPNDAAFQASGLTEAGIRALPKEQVKNIVLYHVLYSSIGSSAIPSGQNSVQTATNGVAFINKSDNIIRVNNAQIVQADLSTANGYIHVINRVLSPSNGSLLATIQNNPDLTLLSAAVRRVASTNPTLSAALSTTASTNTVTVFAPNDAAFRSDSRYSTVTAIEAANPQTLANILSYHIITGIVFSNQLQSGSVNTLLSGSRLTISATNGNATVKGNRNSTAATIKTPDLVANNGVVHVIDQLLQP</sequence>
<keyword evidence="1" id="KW-0732">Signal</keyword>
<feature type="signal peptide" evidence="1">
    <location>
        <begin position="1"/>
        <end position="29"/>
    </location>
</feature>
<accession>A0ABW5M4C9</accession>
<dbReference type="InterPro" id="IPR036378">
    <property type="entry name" value="FAS1_dom_sf"/>
</dbReference>
<evidence type="ECO:0000313" key="3">
    <source>
        <dbReference type="EMBL" id="MFD2571539.1"/>
    </source>
</evidence>